<dbReference type="EMBL" id="CP080776">
    <property type="protein sequence ID" value="UWP95672.1"/>
    <property type="molecule type" value="Genomic_DNA"/>
</dbReference>
<proteinExistence type="predicted"/>
<sequence length="49" mass="5265">MAVITAPVGFAAVLFATIGTTIFGAAKKFLASEPTPTWTEYMHKCNCEK</sequence>
<evidence type="ECO:0008006" key="4">
    <source>
        <dbReference type="Google" id="ProtNLM"/>
    </source>
</evidence>
<evidence type="ECO:0000313" key="2">
    <source>
        <dbReference type="EMBL" id="UWP95672.1"/>
    </source>
</evidence>
<evidence type="ECO:0000256" key="1">
    <source>
        <dbReference type="SAM" id="Phobius"/>
    </source>
</evidence>
<keyword evidence="1" id="KW-0472">Membrane</keyword>
<organism evidence="2 3">
    <name type="scientific">Aliiroseovarius crassostreae</name>
    <dbReference type="NCBI Taxonomy" id="154981"/>
    <lineage>
        <taxon>Bacteria</taxon>
        <taxon>Pseudomonadati</taxon>
        <taxon>Pseudomonadota</taxon>
        <taxon>Alphaproteobacteria</taxon>
        <taxon>Rhodobacterales</taxon>
        <taxon>Paracoccaceae</taxon>
        <taxon>Aliiroseovarius</taxon>
    </lineage>
</organism>
<dbReference type="GeneID" id="75101915"/>
<dbReference type="AlphaFoldDB" id="A0A9Q9LXK1"/>
<feature type="transmembrane region" description="Helical" evidence="1">
    <location>
        <begin position="6"/>
        <end position="26"/>
    </location>
</feature>
<keyword evidence="1" id="KW-0812">Transmembrane</keyword>
<reference evidence="2" key="1">
    <citation type="submission" date="2021-08" db="EMBL/GenBank/DDBJ databases">
        <authorList>
            <person name="Nwanade C."/>
            <person name="Wang M."/>
            <person name="Masoudi A."/>
            <person name="Yu Z."/>
            <person name="Liu J."/>
        </authorList>
    </citation>
    <scope>NUCLEOTIDE SEQUENCE</scope>
    <source>
        <strain evidence="2">S056</strain>
    </source>
</reference>
<evidence type="ECO:0000313" key="3">
    <source>
        <dbReference type="Proteomes" id="UP001057991"/>
    </source>
</evidence>
<protein>
    <recommendedName>
        <fullName evidence="4">Transmembrane protein</fullName>
    </recommendedName>
</protein>
<gene>
    <name evidence="2" type="ORF">K3X48_01280</name>
</gene>
<name>A0A9Q9LXK1_9RHOB</name>
<dbReference type="RefSeq" id="WP_161805370.1">
    <property type="nucleotide sequence ID" value="NZ_CP080772.1"/>
</dbReference>
<accession>A0A9Q9LXK1</accession>
<dbReference type="Proteomes" id="UP001057991">
    <property type="component" value="Chromosome"/>
</dbReference>
<keyword evidence="1" id="KW-1133">Transmembrane helix</keyword>